<dbReference type="Proteomes" id="UP000480929">
    <property type="component" value="Unassembled WGS sequence"/>
</dbReference>
<organism evidence="1 3">
    <name type="scientific">Holdemania massiliensis</name>
    <dbReference type="NCBI Taxonomy" id="1468449"/>
    <lineage>
        <taxon>Bacteria</taxon>
        <taxon>Bacillati</taxon>
        <taxon>Bacillota</taxon>
        <taxon>Erysipelotrichia</taxon>
        <taxon>Erysipelotrichales</taxon>
        <taxon>Erysipelotrichaceae</taxon>
        <taxon>Holdemania</taxon>
    </lineage>
</organism>
<keyword evidence="4" id="KW-1185">Reference proteome</keyword>
<dbReference type="InterPro" id="IPR032774">
    <property type="entry name" value="WG_beta_rep"/>
</dbReference>
<proteinExistence type="predicted"/>
<accession>A0A6N7SC37</accession>
<dbReference type="Proteomes" id="UP000433575">
    <property type="component" value="Unassembled WGS sequence"/>
</dbReference>
<evidence type="ECO:0000313" key="3">
    <source>
        <dbReference type="Proteomes" id="UP000433575"/>
    </source>
</evidence>
<reference evidence="3 4" key="1">
    <citation type="journal article" date="2019" name="Nat. Med.">
        <title>A library of human gut bacterial isolates paired with longitudinal multiomics data enables mechanistic microbiome research.</title>
        <authorList>
            <person name="Poyet M."/>
            <person name="Groussin M."/>
            <person name="Gibbons S.M."/>
            <person name="Avila-Pacheco J."/>
            <person name="Jiang X."/>
            <person name="Kearney S.M."/>
            <person name="Perrotta A.R."/>
            <person name="Berdy B."/>
            <person name="Zhao S."/>
            <person name="Lieberman T.D."/>
            <person name="Swanson P.K."/>
            <person name="Smith M."/>
            <person name="Roesemann S."/>
            <person name="Alexander J.E."/>
            <person name="Rich S.A."/>
            <person name="Livny J."/>
            <person name="Vlamakis H."/>
            <person name="Clish C."/>
            <person name="Bullock K."/>
            <person name="Deik A."/>
            <person name="Scott J."/>
            <person name="Pierce K.A."/>
            <person name="Xavier R.J."/>
            <person name="Alm E.J."/>
        </authorList>
    </citation>
    <scope>NUCLEOTIDE SEQUENCE [LARGE SCALE GENOMIC DNA]</scope>
    <source>
        <strain evidence="1 3">BIOML-A4</strain>
        <strain evidence="2 4">BIOML-A5</strain>
    </source>
</reference>
<sequence length="346" mass="39543">MVSIYDQLESINLKDEKRYAKAYENGKYGVIDTTGKLVIPIEYDQVLILNDGRVLGTKDKQYTLYNAEWIPTNLTEVNDQLYKWDSINFDLNLNLFKVEKQGKFTLMDLNGKLLMEQFYDIIQAVSSLTPSDGLVSPVFLAANRINQEYNVDVYNLSGHSITPASYRQAAEDGYFDVVYSQLQSGEYIVSIKNKSMYDGYDLEGNLLFNAASEVSFDYSIYTVIAEKNGKYAILDKTTEAADFAYDNIQFYNEKSVIVTQKGKSGILEADGNFILPLKYDEVLDLYGVPELTEFNVKVDGQRQVIDSTGKVLFEHNCDELFKEGDYYEMRRMGEPWIIKGMSFPRT</sequence>
<dbReference type="EMBL" id="WKPI01000049">
    <property type="protein sequence ID" value="MSC34952.1"/>
    <property type="molecule type" value="Genomic_DNA"/>
</dbReference>
<evidence type="ECO:0000313" key="4">
    <source>
        <dbReference type="Proteomes" id="UP000480929"/>
    </source>
</evidence>
<evidence type="ECO:0008006" key="5">
    <source>
        <dbReference type="Google" id="ProtNLM"/>
    </source>
</evidence>
<dbReference type="OrthoDB" id="1654251at2"/>
<dbReference type="Pfam" id="PF14903">
    <property type="entry name" value="WG_beta_rep"/>
    <property type="match status" value="1"/>
</dbReference>
<protein>
    <recommendedName>
        <fullName evidence="5">WG repeat-containing protein</fullName>
    </recommendedName>
</protein>
<comment type="caution">
    <text evidence="1">The sequence shown here is derived from an EMBL/GenBank/DDBJ whole genome shotgun (WGS) entry which is preliminary data.</text>
</comment>
<evidence type="ECO:0000313" key="2">
    <source>
        <dbReference type="EMBL" id="MSC34952.1"/>
    </source>
</evidence>
<gene>
    <name evidence="2" type="ORF">GKD88_17680</name>
    <name evidence="1" type="ORF">GKE08_19110</name>
</gene>
<dbReference type="AlphaFoldDB" id="A0A6N7SC37"/>
<name>A0A6N7SC37_9FIRM</name>
<evidence type="ECO:0000313" key="1">
    <source>
        <dbReference type="EMBL" id="MSA91427.1"/>
    </source>
</evidence>
<dbReference type="EMBL" id="WKPJ01000061">
    <property type="protein sequence ID" value="MSA91427.1"/>
    <property type="molecule type" value="Genomic_DNA"/>
</dbReference>